<accession>A0A1W1CDK5</accession>
<protein>
    <recommendedName>
        <fullName evidence="2">Porin</fullName>
    </recommendedName>
</protein>
<dbReference type="AlphaFoldDB" id="A0A1W1CDK5"/>
<evidence type="ECO:0000313" key="1">
    <source>
        <dbReference type="EMBL" id="SFV63792.1"/>
    </source>
</evidence>
<organism evidence="1">
    <name type="scientific">hydrothermal vent metagenome</name>
    <dbReference type="NCBI Taxonomy" id="652676"/>
    <lineage>
        <taxon>unclassified sequences</taxon>
        <taxon>metagenomes</taxon>
        <taxon>ecological metagenomes</taxon>
    </lineage>
</organism>
<reference evidence="1" key="1">
    <citation type="submission" date="2016-10" db="EMBL/GenBank/DDBJ databases">
        <authorList>
            <person name="de Groot N.N."/>
        </authorList>
    </citation>
    <scope>NUCLEOTIDE SEQUENCE</scope>
</reference>
<gene>
    <name evidence="1" type="ORF">MNB_SV-13-1664</name>
</gene>
<dbReference type="InterPro" id="IPR023614">
    <property type="entry name" value="Porin_dom_sf"/>
</dbReference>
<name>A0A1W1CDK5_9ZZZZ</name>
<proteinExistence type="predicted"/>
<dbReference type="EMBL" id="FPHM01000081">
    <property type="protein sequence ID" value="SFV63792.1"/>
    <property type="molecule type" value="Genomic_DNA"/>
</dbReference>
<evidence type="ECO:0008006" key="2">
    <source>
        <dbReference type="Google" id="ProtNLM"/>
    </source>
</evidence>
<dbReference type="Gene3D" id="2.40.160.10">
    <property type="entry name" value="Porin"/>
    <property type="match status" value="1"/>
</dbReference>
<sequence length="299" mass="33129">MNLSHNNNFAIIAILIKSKILGGDASLSFISKMSYGSRSATDFGLIGEYTGTAGMQLSPLTPKIDGSAPLSRGEFYSIDETVSAENDSFGIFVVGYEKKINKLNLKVWDFYVDDIANNLFVEADYKIPLGKGKAIKLSAQVWNQDVSNDALDATYGGTMIGAEAVLKWGKIIGKVAYSTKDEGGLLNAWGSNPGYTSSIFSRNEYRSNVDAYKATLVYKPLKNLKIMLSHAEYGQSDMYNKKFKTAPMSDASETDMAIVYKPWKQVSFKLFNANRTSEYSTPSKDRTQNHTRLIMNYAF</sequence>